<name>A0A6J8E4V5_MYTCO</name>
<dbReference type="Gene3D" id="2.120.10.30">
    <property type="entry name" value="TolB, C-terminal domain"/>
    <property type="match status" value="1"/>
</dbReference>
<dbReference type="EMBL" id="CACVKT020008379">
    <property type="protein sequence ID" value="CAC5415136.1"/>
    <property type="molecule type" value="Genomic_DNA"/>
</dbReference>
<protein>
    <recommendedName>
        <fullName evidence="3">TRIM2_3</fullName>
    </recommendedName>
</protein>
<dbReference type="InterPro" id="IPR011042">
    <property type="entry name" value="6-blade_b-propeller_TolB-like"/>
</dbReference>
<evidence type="ECO:0008006" key="3">
    <source>
        <dbReference type="Google" id="ProtNLM"/>
    </source>
</evidence>
<gene>
    <name evidence="1" type="ORF">MCOR_47845</name>
</gene>
<dbReference type="OrthoDB" id="6104337at2759"/>
<reference evidence="1 2" key="1">
    <citation type="submission" date="2020-06" db="EMBL/GenBank/DDBJ databases">
        <authorList>
            <person name="Li R."/>
            <person name="Bekaert M."/>
        </authorList>
    </citation>
    <scope>NUCLEOTIDE SEQUENCE [LARGE SCALE GENOMIC DNA]</scope>
    <source>
        <strain evidence="2">wild</strain>
    </source>
</reference>
<dbReference type="Proteomes" id="UP000507470">
    <property type="component" value="Unassembled WGS sequence"/>
</dbReference>
<accession>A0A6J8E4V5</accession>
<dbReference type="SUPFAM" id="SSF63829">
    <property type="entry name" value="Calcium-dependent phosphotriesterase"/>
    <property type="match status" value="1"/>
</dbReference>
<evidence type="ECO:0000313" key="1">
    <source>
        <dbReference type="EMBL" id="CAC5415136.1"/>
    </source>
</evidence>
<evidence type="ECO:0000313" key="2">
    <source>
        <dbReference type="Proteomes" id="UP000507470"/>
    </source>
</evidence>
<sequence length="392" mass="43628">MNEVIKHIDELKSEIMDRWEALHLSTKKEEKEVAMLIGNLESKKTEVDDIIQSKDAKKFFVDGLGLVKSIKEKVSTSCTKFNSIPTFLPGQVTSFNIGSLQNISMKDEIKIMKQFDTEIAHIYYMTAYSEDTLWIADHHILQKVKIEGRSLKVIDKTDIGIFGIALTPSKDLLVVVGGSALKQICDLTGEMTDSKYKVNGFTLSAVHVNADGKVTVGAYSGKVVYPAVGLRRVVIIMDRNGNHESTYEYDSQGNPIFSNIKSITRTKNGNICVVDKISEDSRGRVMILSEKGDVLNIFKGHSEINTDEIPFQPCLVFTAPSDNIVVSSWIPNVHSIYFLNSSGNYIGWFDTSKIGILYPRIFCSTEAGHTYVGCVTHKGSSSKAKIYEVIFL</sequence>
<organism evidence="1 2">
    <name type="scientific">Mytilus coruscus</name>
    <name type="common">Sea mussel</name>
    <dbReference type="NCBI Taxonomy" id="42192"/>
    <lineage>
        <taxon>Eukaryota</taxon>
        <taxon>Metazoa</taxon>
        <taxon>Spiralia</taxon>
        <taxon>Lophotrochozoa</taxon>
        <taxon>Mollusca</taxon>
        <taxon>Bivalvia</taxon>
        <taxon>Autobranchia</taxon>
        <taxon>Pteriomorphia</taxon>
        <taxon>Mytilida</taxon>
        <taxon>Mytiloidea</taxon>
        <taxon>Mytilidae</taxon>
        <taxon>Mytilinae</taxon>
        <taxon>Mytilus</taxon>
    </lineage>
</organism>
<keyword evidence="2" id="KW-1185">Reference proteome</keyword>
<proteinExistence type="predicted"/>
<dbReference type="AlphaFoldDB" id="A0A6J8E4V5"/>